<gene>
    <name evidence="7" type="ORF">DFR37_1461</name>
</gene>
<dbReference type="GO" id="GO:0016616">
    <property type="term" value="F:oxidoreductase activity, acting on the CH-OH group of donors, NAD or NADP as acceptor"/>
    <property type="evidence" value="ECO:0007669"/>
    <property type="project" value="InterPro"/>
</dbReference>
<dbReference type="EMBL" id="QNRQ01000046">
    <property type="protein sequence ID" value="RBP32428.1"/>
    <property type="molecule type" value="Genomic_DNA"/>
</dbReference>
<dbReference type="PANTHER" id="PTHR42789">
    <property type="entry name" value="D-ISOMER SPECIFIC 2-HYDROXYACID DEHYDROGENASE FAMILY PROTEIN (AFU_ORTHOLOGUE AFUA_6G10090)"/>
    <property type="match status" value="1"/>
</dbReference>
<evidence type="ECO:0000256" key="2">
    <source>
        <dbReference type="ARBA" id="ARBA00023002"/>
    </source>
</evidence>
<comment type="caution">
    <text evidence="7">The sequence shown here is derived from an EMBL/GenBank/DDBJ whole genome shotgun (WGS) entry which is preliminary data.</text>
</comment>
<dbReference type="OrthoDB" id="9805416at2"/>
<protein>
    <submittedName>
        <fullName evidence="7">D-3-phosphoglycerate dehydrogenase</fullName>
    </submittedName>
</protein>
<dbReference type="PANTHER" id="PTHR42789:SF1">
    <property type="entry name" value="D-ISOMER SPECIFIC 2-HYDROXYACID DEHYDROGENASE FAMILY PROTEIN (AFU_ORTHOLOGUE AFUA_6G10090)"/>
    <property type="match status" value="1"/>
</dbReference>
<dbReference type="RefSeq" id="WP_113935413.1">
    <property type="nucleotide sequence ID" value="NZ_JACCEU010000041.1"/>
</dbReference>
<dbReference type="InterPro" id="IPR036291">
    <property type="entry name" value="NAD(P)-bd_dom_sf"/>
</dbReference>
<name>A0A366GYJ5_9BURK</name>
<organism evidence="7 8">
    <name type="scientific">Eoetvoesiella caeni</name>
    <dbReference type="NCBI Taxonomy" id="645616"/>
    <lineage>
        <taxon>Bacteria</taxon>
        <taxon>Pseudomonadati</taxon>
        <taxon>Pseudomonadota</taxon>
        <taxon>Betaproteobacteria</taxon>
        <taxon>Burkholderiales</taxon>
        <taxon>Alcaligenaceae</taxon>
        <taxon>Eoetvoesiella</taxon>
    </lineage>
</organism>
<keyword evidence="3" id="KW-0520">NAD</keyword>
<dbReference type="SUPFAM" id="SSF51735">
    <property type="entry name" value="NAD(P)-binding Rossmann-fold domains"/>
    <property type="match status" value="1"/>
</dbReference>
<dbReference type="InterPro" id="IPR006140">
    <property type="entry name" value="D-isomer_DH_NAD-bd"/>
</dbReference>
<evidence type="ECO:0000256" key="1">
    <source>
        <dbReference type="ARBA" id="ARBA00005854"/>
    </source>
</evidence>
<evidence type="ECO:0000259" key="5">
    <source>
        <dbReference type="Pfam" id="PF00389"/>
    </source>
</evidence>
<sequence length="264" mass="28467">RLDAGFFKSLPKLRIVAQTGNHAYHVDLNAAEEHDVVIGKATGGFCGAAGELTFGLMMAVMRQISQVDHAIKNGSWPTPMTRVLRGKTLGIVGFGNIGQYVARIANAFGMNVVAWGSRLTSEGAEQAGARRLELTDLLRTADIISIHATLTPQSRGLIDSKRLALCKPSAYLINTARGPIVDEAALVAALSEGRLAGAGLDVFDTEPLPVDHPLRSLKNVVTTSHLGWPTDEMYEQFANAAADVLIAYRDHTEIPQFSLKADWH</sequence>
<dbReference type="InterPro" id="IPR050857">
    <property type="entry name" value="D-2-hydroxyacid_DH"/>
</dbReference>
<dbReference type="Gene3D" id="3.40.50.720">
    <property type="entry name" value="NAD(P)-binding Rossmann-like Domain"/>
    <property type="match status" value="2"/>
</dbReference>
<dbReference type="GO" id="GO:0051287">
    <property type="term" value="F:NAD binding"/>
    <property type="evidence" value="ECO:0007669"/>
    <property type="project" value="InterPro"/>
</dbReference>
<dbReference type="Pfam" id="PF00389">
    <property type="entry name" value="2-Hacid_dh"/>
    <property type="match status" value="1"/>
</dbReference>
<feature type="non-terminal residue" evidence="7">
    <location>
        <position position="1"/>
    </location>
</feature>
<comment type="similarity">
    <text evidence="1 4">Belongs to the D-isomer specific 2-hydroxyacid dehydrogenase family.</text>
</comment>
<dbReference type="FunFam" id="3.40.50.720:FF:000203">
    <property type="entry name" value="D-3-phosphoglycerate dehydrogenase (SerA)"/>
    <property type="match status" value="1"/>
</dbReference>
<accession>A0A366GYJ5</accession>
<proteinExistence type="inferred from homology"/>
<evidence type="ECO:0000256" key="3">
    <source>
        <dbReference type="ARBA" id="ARBA00023027"/>
    </source>
</evidence>
<dbReference type="Pfam" id="PF02826">
    <property type="entry name" value="2-Hacid_dh_C"/>
    <property type="match status" value="1"/>
</dbReference>
<dbReference type="InterPro" id="IPR006139">
    <property type="entry name" value="D-isomer_2_OHA_DH_cat_dom"/>
</dbReference>
<dbReference type="Proteomes" id="UP000253628">
    <property type="component" value="Unassembled WGS sequence"/>
</dbReference>
<evidence type="ECO:0000313" key="7">
    <source>
        <dbReference type="EMBL" id="RBP32428.1"/>
    </source>
</evidence>
<evidence type="ECO:0000313" key="8">
    <source>
        <dbReference type="Proteomes" id="UP000253628"/>
    </source>
</evidence>
<keyword evidence="2 4" id="KW-0560">Oxidoreductase</keyword>
<dbReference type="InterPro" id="IPR029753">
    <property type="entry name" value="D-isomer_DH_CS"/>
</dbReference>
<dbReference type="SUPFAM" id="SSF52283">
    <property type="entry name" value="Formate/glycerate dehydrogenase catalytic domain-like"/>
    <property type="match status" value="1"/>
</dbReference>
<feature type="domain" description="D-isomer specific 2-hydroxyacid dehydrogenase NAD-binding" evidence="6">
    <location>
        <begin position="54"/>
        <end position="227"/>
    </location>
</feature>
<dbReference type="PROSITE" id="PS00671">
    <property type="entry name" value="D_2_HYDROXYACID_DH_3"/>
    <property type="match status" value="1"/>
</dbReference>
<evidence type="ECO:0000256" key="4">
    <source>
        <dbReference type="RuleBase" id="RU003719"/>
    </source>
</evidence>
<dbReference type="AlphaFoldDB" id="A0A366GYJ5"/>
<keyword evidence="8" id="KW-1185">Reference proteome</keyword>
<reference evidence="7 8" key="1">
    <citation type="submission" date="2018-06" db="EMBL/GenBank/DDBJ databases">
        <title>Genomic Encyclopedia of Type Strains, Phase IV (KMG-IV): sequencing the most valuable type-strain genomes for metagenomic binning, comparative biology and taxonomic classification.</title>
        <authorList>
            <person name="Goeker M."/>
        </authorList>
    </citation>
    <scope>NUCLEOTIDE SEQUENCE [LARGE SCALE GENOMIC DNA]</scope>
    <source>
        <strain evidence="7 8">DSM 25520</strain>
    </source>
</reference>
<feature type="domain" description="D-isomer specific 2-hydroxyacid dehydrogenase catalytic" evidence="5">
    <location>
        <begin position="2"/>
        <end position="250"/>
    </location>
</feature>
<evidence type="ECO:0000259" key="6">
    <source>
        <dbReference type="Pfam" id="PF02826"/>
    </source>
</evidence>